<dbReference type="Proteomes" id="UP001175261">
    <property type="component" value="Unassembled WGS sequence"/>
</dbReference>
<evidence type="ECO:0000259" key="7">
    <source>
        <dbReference type="PROSITE" id="PS50048"/>
    </source>
</evidence>
<dbReference type="PROSITE" id="PS50048">
    <property type="entry name" value="ZN2_CY6_FUNGAL_2"/>
    <property type="match status" value="1"/>
</dbReference>
<sequence>MKRRSRSRSRSRSPRFSIDWPGSRPTPFSAPPQHPAPVAQHLTYPVFHPPVTTHLPPPPRPVPIDAVHQSARLSFDAPTSQDDRIRRNVACTKCRDSKVRCLTSPTPGEPCQRCVKLGCPEDCRFDKGHKRKTKANKLELLEKELNTIKQQVETNVGPHPSSHAGTSPSTRTASTSGPVSTTSWPSPRTLLSPTKNYAPPVSASRHLPAPVGSPRSEDLTSGTGSEKAYKAPIIQPRVLGDITVSGDDIQSYFDKYMQFYHPFLPILRCTDPNECYETHTTLFWTILYVSSRRFSRDEKLYAALVEELSQTPWLMLSTASATLESIHALLILCNWPLPTIRFLTDPCPSLLAVANIACMQLGLHLGLGTGADYGCGDRHNAKCTDEQAASTWLSCCMLATKAATAAGIPPPSIQYDDQVCRRSLKDPAWSELIAFYDLQKWLNRFHAAMAAHVAGGQALTATTVSFWEAEFNAIKPSLVRIDTDLLQTAVLSARLEIKAYYLTNPTVPVPPDLHSHILSLFNTARSLLNLLSTLESASNHIRHHPQWSFRALLDTSSLIIFCLHQRTACCPQLSDTEATELAREAWSALKRCSVRQGDIAETVSSFMKKFWAIRDKVPRGELPFASWRNRLAVGVTFWCLKVLRIALVDAKLIPDDSKIGSEHTQGTAKPSISTETPAPEISAEGADNDIQGFDWSFLFDEIGWASTDLGRTDPKDFKVLGN</sequence>
<keyword evidence="4" id="KW-0804">Transcription</keyword>
<dbReference type="GO" id="GO:0000981">
    <property type="term" value="F:DNA-binding transcription factor activity, RNA polymerase II-specific"/>
    <property type="evidence" value="ECO:0007669"/>
    <property type="project" value="InterPro"/>
</dbReference>
<accession>A0AA39GF94</accession>
<dbReference type="Gene3D" id="4.10.240.10">
    <property type="entry name" value="Zn(2)-C6 fungal-type DNA-binding domain"/>
    <property type="match status" value="1"/>
</dbReference>
<proteinExistence type="predicted"/>
<protein>
    <recommendedName>
        <fullName evidence="7">Zn(2)-C6 fungal-type domain-containing protein</fullName>
    </recommendedName>
</protein>
<dbReference type="GO" id="GO:0008270">
    <property type="term" value="F:zinc ion binding"/>
    <property type="evidence" value="ECO:0007669"/>
    <property type="project" value="InterPro"/>
</dbReference>
<keyword evidence="9" id="KW-1185">Reference proteome</keyword>
<dbReference type="EMBL" id="JAPDFR010000005">
    <property type="protein sequence ID" value="KAK0386257.1"/>
    <property type="molecule type" value="Genomic_DNA"/>
</dbReference>
<dbReference type="SUPFAM" id="SSF57701">
    <property type="entry name" value="Zn2/Cys6 DNA-binding domain"/>
    <property type="match status" value="1"/>
</dbReference>
<comment type="caution">
    <text evidence="8">The sequence shown here is derived from an EMBL/GenBank/DDBJ whole genome shotgun (WGS) entry which is preliminary data.</text>
</comment>
<feature type="region of interest" description="Disordered" evidence="6">
    <location>
        <begin position="153"/>
        <end position="226"/>
    </location>
</feature>
<feature type="region of interest" description="Disordered" evidence="6">
    <location>
        <begin position="658"/>
        <end position="685"/>
    </location>
</feature>
<dbReference type="CDD" id="cd12148">
    <property type="entry name" value="fungal_TF_MHR"/>
    <property type="match status" value="1"/>
</dbReference>
<dbReference type="AlphaFoldDB" id="A0AA39GF94"/>
<dbReference type="CDD" id="cd00067">
    <property type="entry name" value="GAL4"/>
    <property type="match status" value="1"/>
</dbReference>
<name>A0AA39GF94_SARSR</name>
<dbReference type="InterPro" id="IPR001138">
    <property type="entry name" value="Zn2Cys6_DnaBD"/>
</dbReference>
<dbReference type="PANTHER" id="PTHR31845">
    <property type="entry name" value="FINGER DOMAIN PROTEIN, PUTATIVE-RELATED"/>
    <property type="match status" value="1"/>
</dbReference>
<dbReference type="PANTHER" id="PTHR31845:SF21">
    <property type="entry name" value="REGULATORY PROTEIN LEU3"/>
    <property type="match status" value="1"/>
</dbReference>
<evidence type="ECO:0000313" key="8">
    <source>
        <dbReference type="EMBL" id="KAK0386257.1"/>
    </source>
</evidence>
<feature type="compositionally biased region" description="Polar residues" evidence="6">
    <location>
        <begin position="662"/>
        <end position="676"/>
    </location>
</feature>
<keyword evidence="2" id="KW-0805">Transcription regulation</keyword>
<dbReference type="GO" id="GO:0005634">
    <property type="term" value="C:nucleus"/>
    <property type="evidence" value="ECO:0007669"/>
    <property type="project" value="UniProtKB-SubCell"/>
</dbReference>
<evidence type="ECO:0000313" key="9">
    <source>
        <dbReference type="Proteomes" id="UP001175261"/>
    </source>
</evidence>
<dbReference type="SMART" id="SM00066">
    <property type="entry name" value="GAL4"/>
    <property type="match status" value="1"/>
</dbReference>
<dbReference type="InterPro" id="IPR051089">
    <property type="entry name" value="prtT"/>
</dbReference>
<comment type="subcellular location">
    <subcellularLocation>
        <location evidence="1">Nucleus</location>
    </subcellularLocation>
</comment>
<evidence type="ECO:0000256" key="6">
    <source>
        <dbReference type="SAM" id="MobiDB-lite"/>
    </source>
</evidence>
<dbReference type="InterPro" id="IPR036864">
    <property type="entry name" value="Zn2-C6_fun-type_DNA-bd_sf"/>
</dbReference>
<feature type="region of interest" description="Disordered" evidence="6">
    <location>
        <begin position="1"/>
        <end position="37"/>
    </location>
</feature>
<keyword evidence="5" id="KW-0539">Nucleus</keyword>
<dbReference type="PROSITE" id="PS00463">
    <property type="entry name" value="ZN2_CY6_FUNGAL_1"/>
    <property type="match status" value="1"/>
</dbReference>
<evidence type="ECO:0000256" key="5">
    <source>
        <dbReference type="ARBA" id="ARBA00023242"/>
    </source>
</evidence>
<feature type="compositionally biased region" description="Polar residues" evidence="6">
    <location>
        <begin position="163"/>
        <end position="195"/>
    </location>
</feature>
<evidence type="ECO:0000256" key="3">
    <source>
        <dbReference type="ARBA" id="ARBA00023125"/>
    </source>
</evidence>
<evidence type="ECO:0000256" key="4">
    <source>
        <dbReference type="ARBA" id="ARBA00023163"/>
    </source>
</evidence>
<reference evidence="8" key="1">
    <citation type="submission" date="2022-10" db="EMBL/GenBank/DDBJ databases">
        <title>Determination and structural analysis of whole genome sequence of Sarocladium strictum F4-1.</title>
        <authorList>
            <person name="Hu L."/>
            <person name="Jiang Y."/>
        </authorList>
    </citation>
    <scope>NUCLEOTIDE SEQUENCE</scope>
    <source>
        <strain evidence="8">F4-1</strain>
    </source>
</reference>
<keyword evidence="3" id="KW-0238">DNA-binding</keyword>
<dbReference type="GO" id="GO:0000976">
    <property type="term" value="F:transcription cis-regulatory region binding"/>
    <property type="evidence" value="ECO:0007669"/>
    <property type="project" value="TreeGrafter"/>
</dbReference>
<feature type="domain" description="Zn(2)-C6 fungal-type" evidence="7">
    <location>
        <begin position="90"/>
        <end position="125"/>
    </location>
</feature>
<evidence type="ECO:0000256" key="1">
    <source>
        <dbReference type="ARBA" id="ARBA00004123"/>
    </source>
</evidence>
<organism evidence="8 9">
    <name type="scientific">Sarocladium strictum</name>
    <name type="common">Black bundle disease fungus</name>
    <name type="synonym">Acremonium strictum</name>
    <dbReference type="NCBI Taxonomy" id="5046"/>
    <lineage>
        <taxon>Eukaryota</taxon>
        <taxon>Fungi</taxon>
        <taxon>Dikarya</taxon>
        <taxon>Ascomycota</taxon>
        <taxon>Pezizomycotina</taxon>
        <taxon>Sordariomycetes</taxon>
        <taxon>Hypocreomycetidae</taxon>
        <taxon>Hypocreales</taxon>
        <taxon>Sarocladiaceae</taxon>
        <taxon>Sarocladium</taxon>
    </lineage>
</organism>
<gene>
    <name evidence="8" type="ORF">NLU13_6094</name>
</gene>
<feature type="compositionally biased region" description="Basic residues" evidence="6">
    <location>
        <begin position="1"/>
        <end position="13"/>
    </location>
</feature>
<evidence type="ECO:0000256" key="2">
    <source>
        <dbReference type="ARBA" id="ARBA00023015"/>
    </source>
</evidence>